<evidence type="ECO:0000313" key="1">
    <source>
        <dbReference type="EMBL" id="PNX59366.1"/>
    </source>
</evidence>
<accession>A0A2K3JZE2</accession>
<gene>
    <name evidence="1" type="ORF">L195_g059654</name>
</gene>
<dbReference type="Proteomes" id="UP000236291">
    <property type="component" value="Unassembled WGS sequence"/>
</dbReference>
<organism evidence="1 2">
    <name type="scientific">Trifolium pratense</name>
    <name type="common">Red clover</name>
    <dbReference type="NCBI Taxonomy" id="57577"/>
    <lineage>
        <taxon>Eukaryota</taxon>
        <taxon>Viridiplantae</taxon>
        <taxon>Streptophyta</taxon>
        <taxon>Embryophyta</taxon>
        <taxon>Tracheophyta</taxon>
        <taxon>Spermatophyta</taxon>
        <taxon>Magnoliopsida</taxon>
        <taxon>eudicotyledons</taxon>
        <taxon>Gunneridae</taxon>
        <taxon>Pentapetalae</taxon>
        <taxon>rosids</taxon>
        <taxon>fabids</taxon>
        <taxon>Fabales</taxon>
        <taxon>Fabaceae</taxon>
        <taxon>Papilionoideae</taxon>
        <taxon>50 kb inversion clade</taxon>
        <taxon>NPAAA clade</taxon>
        <taxon>Hologalegina</taxon>
        <taxon>IRL clade</taxon>
        <taxon>Trifolieae</taxon>
        <taxon>Trifolium</taxon>
    </lineage>
</organism>
<comment type="caution">
    <text evidence="1">The sequence shown here is derived from an EMBL/GenBank/DDBJ whole genome shotgun (WGS) entry which is preliminary data.</text>
</comment>
<evidence type="ECO:0000313" key="2">
    <source>
        <dbReference type="Proteomes" id="UP000236291"/>
    </source>
</evidence>
<proteinExistence type="predicted"/>
<sequence>MFCCFNKPITRETLVQERHFTSDKMSFDIDSLSSEETTLADADLLKTSFDIDSLLSEETTLADADLLNKTIKD</sequence>
<reference evidence="1 2" key="2">
    <citation type="journal article" date="2017" name="Front. Plant Sci.">
        <title>Gene Classification and Mining of Molecular Markers Useful in Red Clover (Trifolium pratense) Breeding.</title>
        <authorList>
            <person name="Istvanek J."/>
            <person name="Dluhosova J."/>
            <person name="Dluhos P."/>
            <person name="Patkova L."/>
            <person name="Nedelnik J."/>
            <person name="Repkova J."/>
        </authorList>
    </citation>
    <scope>NUCLEOTIDE SEQUENCE [LARGE SCALE GENOMIC DNA]</scope>
    <source>
        <strain evidence="2">cv. Tatra</strain>
        <tissue evidence="1">Young leaves</tissue>
    </source>
</reference>
<name>A0A2K3JZE2_TRIPR</name>
<reference evidence="1 2" key="1">
    <citation type="journal article" date="2014" name="Am. J. Bot.">
        <title>Genome assembly and annotation for red clover (Trifolium pratense; Fabaceae).</title>
        <authorList>
            <person name="Istvanek J."/>
            <person name="Jaros M."/>
            <person name="Krenek A."/>
            <person name="Repkova J."/>
        </authorList>
    </citation>
    <scope>NUCLEOTIDE SEQUENCE [LARGE SCALE GENOMIC DNA]</scope>
    <source>
        <strain evidence="2">cv. Tatra</strain>
        <tissue evidence="1">Young leaves</tissue>
    </source>
</reference>
<feature type="non-terminal residue" evidence="1">
    <location>
        <position position="73"/>
    </location>
</feature>
<dbReference type="EMBL" id="ASHM01131736">
    <property type="protein sequence ID" value="PNX59366.1"/>
    <property type="molecule type" value="Genomic_DNA"/>
</dbReference>
<dbReference type="AlphaFoldDB" id="A0A2K3JZE2"/>
<protein>
    <submittedName>
        <fullName evidence="1">Uncharacterized protein</fullName>
    </submittedName>
</protein>